<dbReference type="AlphaFoldDB" id="A0A3E0K282"/>
<dbReference type="Proteomes" id="UP000257014">
    <property type="component" value="Unassembled WGS sequence"/>
</dbReference>
<reference evidence="1 2" key="1">
    <citation type="submission" date="2018-03" db="EMBL/GenBank/DDBJ databases">
        <authorList>
            <person name="Keele B.F."/>
        </authorList>
    </citation>
    <scope>NUCLEOTIDE SEQUENCE [LARGE SCALE GENOMIC DNA]</scope>
    <source>
        <strain evidence="1">ZCTH4_d</strain>
    </source>
</reference>
<gene>
    <name evidence="1" type="ORF">C6P37_13290</name>
</gene>
<evidence type="ECO:0000313" key="2">
    <source>
        <dbReference type="Proteomes" id="UP000257014"/>
    </source>
</evidence>
<dbReference type="EMBL" id="QEWE01000024">
    <property type="protein sequence ID" value="REJ26679.1"/>
    <property type="molecule type" value="Genomic_DNA"/>
</dbReference>
<proteinExistence type="predicted"/>
<protein>
    <submittedName>
        <fullName evidence="1">Uncharacterized protein</fullName>
    </submittedName>
</protein>
<sequence length="59" mass="6884">MAAKRYFFGKEHVITKSDSSAGYVTEKFRDAFSQSEHPVTRSLDAYHVCRNLNRVFDIR</sequence>
<comment type="caution">
    <text evidence="1">The sequence shown here is derived from an EMBL/GenBank/DDBJ whole genome shotgun (WGS) entry which is preliminary data.</text>
</comment>
<name>A0A3E0K282_9BACI</name>
<evidence type="ECO:0000313" key="1">
    <source>
        <dbReference type="EMBL" id="REJ26679.1"/>
    </source>
</evidence>
<organism evidence="1 2">
    <name type="scientific">Caldibacillus debilis</name>
    <dbReference type="NCBI Taxonomy" id="301148"/>
    <lineage>
        <taxon>Bacteria</taxon>
        <taxon>Bacillati</taxon>
        <taxon>Bacillota</taxon>
        <taxon>Bacilli</taxon>
        <taxon>Bacillales</taxon>
        <taxon>Bacillaceae</taxon>
        <taxon>Caldibacillus</taxon>
    </lineage>
</organism>
<accession>A0A3E0K282</accession>